<comment type="caution">
    <text evidence="4">The sequence shown here is derived from an EMBL/GenBank/DDBJ whole genome shotgun (WGS) entry which is preliminary data.</text>
</comment>
<dbReference type="PRINTS" id="PR00081">
    <property type="entry name" value="GDHRDH"/>
</dbReference>
<evidence type="ECO:0000256" key="3">
    <source>
        <dbReference type="ARBA" id="ARBA00023002"/>
    </source>
</evidence>
<sequence length="272" mass="28994">MTRFGGKLALITGAAGGIGTAVAKRFHALGFRLMLVDIDEARLAASAAAYPGAILKVLDQRDNAALNRFCDEVIRDGDFIDVAVINAGMLVIGDLGDITQQGMLDQLQVNLISTSILIQALARRMTLARKGHIMATVSMGGVVSLRGSATYSASKFGVRGLLWGLKDELKRHGVHVTGIYPAGVDTPMLRHEAMHGGSALNFVGVPVTADDVAKAYEKALSKPKLEVYVPYSESISGRIAGAFPWLLGGLYPTLEKMGEAGRKKFLKRIGQT</sequence>
<keyword evidence="2" id="KW-0521">NADP</keyword>
<evidence type="ECO:0000256" key="2">
    <source>
        <dbReference type="ARBA" id="ARBA00022857"/>
    </source>
</evidence>
<organism evidence="4 5">
    <name type="scientific">Rhizobium aquaticum</name>
    <dbReference type="NCBI Taxonomy" id="1549636"/>
    <lineage>
        <taxon>Bacteria</taxon>
        <taxon>Pseudomonadati</taxon>
        <taxon>Pseudomonadota</taxon>
        <taxon>Alphaproteobacteria</taxon>
        <taxon>Hyphomicrobiales</taxon>
        <taxon>Rhizobiaceae</taxon>
        <taxon>Rhizobium/Agrobacterium group</taxon>
        <taxon>Rhizobium</taxon>
    </lineage>
</organism>
<dbReference type="RefSeq" id="WP_354556820.1">
    <property type="nucleotide sequence ID" value="NZ_JBEPMB010000003.1"/>
</dbReference>
<dbReference type="PANTHER" id="PTHR43391">
    <property type="entry name" value="RETINOL DEHYDROGENASE-RELATED"/>
    <property type="match status" value="1"/>
</dbReference>
<accession>A0ABV2J0Q2</accession>
<evidence type="ECO:0000313" key="5">
    <source>
        <dbReference type="Proteomes" id="UP001549047"/>
    </source>
</evidence>
<name>A0ABV2J0Q2_9HYPH</name>
<dbReference type="Gene3D" id="3.40.50.720">
    <property type="entry name" value="NAD(P)-binding Rossmann-like Domain"/>
    <property type="match status" value="1"/>
</dbReference>
<keyword evidence="3" id="KW-0560">Oxidoreductase</keyword>
<dbReference type="InterPro" id="IPR002347">
    <property type="entry name" value="SDR_fam"/>
</dbReference>
<dbReference type="Pfam" id="PF00106">
    <property type="entry name" value="adh_short"/>
    <property type="match status" value="1"/>
</dbReference>
<reference evidence="4 5" key="1">
    <citation type="submission" date="2024-06" db="EMBL/GenBank/DDBJ databases">
        <title>Genomic Encyclopedia of Type Strains, Phase IV (KMG-IV): sequencing the most valuable type-strain genomes for metagenomic binning, comparative biology and taxonomic classification.</title>
        <authorList>
            <person name="Goeker M."/>
        </authorList>
    </citation>
    <scope>NUCLEOTIDE SEQUENCE [LARGE SCALE GENOMIC DNA]</scope>
    <source>
        <strain evidence="4 5">DSM 29780</strain>
    </source>
</reference>
<dbReference type="Proteomes" id="UP001549047">
    <property type="component" value="Unassembled WGS sequence"/>
</dbReference>
<dbReference type="SUPFAM" id="SSF51735">
    <property type="entry name" value="NAD(P)-binding Rossmann-fold domains"/>
    <property type="match status" value="1"/>
</dbReference>
<dbReference type="CDD" id="cd05233">
    <property type="entry name" value="SDR_c"/>
    <property type="match status" value="1"/>
</dbReference>
<comment type="similarity">
    <text evidence="1">Belongs to the short-chain dehydrogenases/reductases (SDR) family.</text>
</comment>
<keyword evidence="5" id="KW-1185">Reference proteome</keyword>
<dbReference type="EMBL" id="JBEPMB010000003">
    <property type="protein sequence ID" value="MET3614322.1"/>
    <property type="molecule type" value="Genomic_DNA"/>
</dbReference>
<proteinExistence type="inferred from homology"/>
<evidence type="ECO:0000256" key="1">
    <source>
        <dbReference type="ARBA" id="ARBA00006484"/>
    </source>
</evidence>
<dbReference type="PANTHER" id="PTHR43391:SF14">
    <property type="entry name" value="DEHYDROGENASE_REDUCTASE SDR FAMILY PROTEIN 7-LIKE"/>
    <property type="match status" value="1"/>
</dbReference>
<protein>
    <submittedName>
        <fullName evidence="4">Short-subunit dehydrogenase</fullName>
    </submittedName>
</protein>
<evidence type="ECO:0000313" key="4">
    <source>
        <dbReference type="EMBL" id="MET3614322.1"/>
    </source>
</evidence>
<dbReference type="InterPro" id="IPR036291">
    <property type="entry name" value="NAD(P)-bd_dom_sf"/>
</dbReference>
<gene>
    <name evidence="4" type="ORF">ABID16_002659</name>
</gene>